<evidence type="ECO:0000313" key="2">
    <source>
        <dbReference type="EMBL" id="RAO78128.1"/>
    </source>
</evidence>
<dbReference type="GO" id="GO:0005576">
    <property type="term" value="C:extracellular region"/>
    <property type="evidence" value="ECO:0007669"/>
    <property type="project" value="InterPro"/>
</dbReference>
<organism evidence="2 3">
    <name type="scientific">Dyella jiangningensis</name>
    <dbReference type="NCBI Taxonomy" id="1379159"/>
    <lineage>
        <taxon>Bacteria</taxon>
        <taxon>Pseudomonadati</taxon>
        <taxon>Pseudomonadota</taxon>
        <taxon>Gammaproteobacteria</taxon>
        <taxon>Lysobacterales</taxon>
        <taxon>Rhodanobacteraceae</taxon>
        <taxon>Dyella</taxon>
    </lineage>
</organism>
<dbReference type="GO" id="GO:0005975">
    <property type="term" value="P:carbohydrate metabolic process"/>
    <property type="evidence" value="ECO:0007669"/>
    <property type="project" value="InterPro"/>
</dbReference>
<proteinExistence type="predicted"/>
<dbReference type="SUPFAM" id="SSF47090">
    <property type="entry name" value="PGBD-like"/>
    <property type="match status" value="1"/>
</dbReference>
<dbReference type="GO" id="GO:0016977">
    <property type="term" value="F:chitosanase activity"/>
    <property type="evidence" value="ECO:0007669"/>
    <property type="project" value="InterPro"/>
</dbReference>
<dbReference type="RefSeq" id="WP_111982672.1">
    <property type="nucleotide sequence ID" value="NZ_NFZS01000001.1"/>
</dbReference>
<protein>
    <submittedName>
        <fullName evidence="2">Chitosanase</fullName>
    </submittedName>
</protein>
<dbReference type="Pfam" id="PF01471">
    <property type="entry name" value="PG_binding_1"/>
    <property type="match status" value="1"/>
</dbReference>
<sequence>MITATQKCAAEAIVNLFETGSVRGDYSNVTLAAGDTGHLTFGRSQTTLSSGNLATLVQRYCANAAARFSAALNPYIQPLVNCDLGLDDDKYLHNLLRATADDPVMRDTQDQFFDDVYWAPAQRAATKLGITLPLGMAVVYDSTVHGSWPRLRDSTTQQAGDIQALGEKAWISAYVDTRRAWLANNANASLRPTVYRMDALKRLIELGQWGLELPLVVRGSEISVATMNATPTGCFDGPVSGSRSLSLATPLVRGMDVRLVQLNLSRDQPDIKADGIFGRGTADGIKAYQARNQLPATGVADTTLIAKLVT</sequence>
<dbReference type="InterPro" id="IPR000400">
    <property type="entry name" value="Glyco_hydro_46"/>
</dbReference>
<dbReference type="Gene3D" id="1.20.141.10">
    <property type="entry name" value="Chitosanase, subunit A, domain 1"/>
    <property type="match status" value="1"/>
</dbReference>
<dbReference type="Pfam" id="PF01374">
    <property type="entry name" value="Glyco_hydro_46"/>
    <property type="match status" value="1"/>
</dbReference>
<dbReference type="InterPro" id="IPR002477">
    <property type="entry name" value="Peptidoglycan-bd-like"/>
</dbReference>
<name>A0A328P765_9GAMM</name>
<keyword evidence="3" id="KW-1185">Reference proteome</keyword>
<dbReference type="Gene3D" id="1.10.101.10">
    <property type="entry name" value="PGBD-like superfamily/PGBD"/>
    <property type="match status" value="1"/>
</dbReference>
<accession>A0A328P765</accession>
<dbReference type="EMBL" id="NFZS01000001">
    <property type="protein sequence ID" value="RAO78128.1"/>
    <property type="molecule type" value="Genomic_DNA"/>
</dbReference>
<dbReference type="InterPro" id="IPR023346">
    <property type="entry name" value="Lysozyme-like_dom_sf"/>
</dbReference>
<dbReference type="OrthoDB" id="647021at2"/>
<comment type="caution">
    <text evidence="2">The sequence shown here is derived from an EMBL/GenBank/DDBJ whole genome shotgun (WGS) entry which is preliminary data.</text>
</comment>
<dbReference type="AlphaFoldDB" id="A0A328P765"/>
<dbReference type="InterPro" id="IPR036365">
    <property type="entry name" value="PGBD-like_sf"/>
</dbReference>
<dbReference type="Proteomes" id="UP000248926">
    <property type="component" value="Unassembled WGS sequence"/>
</dbReference>
<dbReference type="SUPFAM" id="SSF53955">
    <property type="entry name" value="Lysozyme-like"/>
    <property type="match status" value="1"/>
</dbReference>
<gene>
    <name evidence="2" type="ORF">CA260_09995</name>
</gene>
<evidence type="ECO:0000259" key="1">
    <source>
        <dbReference type="Pfam" id="PF01471"/>
    </source>
</evidence>
<reference evidence="2 3" key="1">
    <citation type="journal article" date="2018" name="Genet. Mol. Biol.">
        <title>The genome sequence of Dyella jiangningensis FCAV SCS01 from a lignocellulose-decomposing microbial consortium metagenome reveals potential for biotechnological applications.</title>
        <authorList>
            <person name="Desiderato J.G."/>
            <person name="Alvarenga D.O."/>
            <person name="Constancio M.T.L."/>
            <person name="Alves L.M.C."/>
            <person name="Varani A.M."/>
        </authorList>
    </citation>
    <scope>NUCLEOTIDE SEQUENCE [LARGE SCALE GENOMIC DNA]</scope>
    <source>
        <strain evidence="2 3">FCAV SCS01</strain>
    </source>
</reference>
<evidence type="ECO:0000313" key="3">
    <source>
        <dbReference type="Proteomes" id="UP000248926"/>
    </source>
</evidence>
<feature type="domain" description="Peptidoglycan binding-like" evidence="1">
    <location>
        <begin position="254"/>
        <end position="308"/>
    </location>
</feature>
<dbReference type="InterPro" id="IPR036366">
    <property type="entry name" value="PGBDSf"/>
</dbReference>